<evidence type="ECO:0000256" key="7">
    <source>
        <dbReference type="ARBA" id="ARBA00022685"/>
    </source>
</evidence>
<reference evidence="16" key="3">
    <citation type="submission" date="2025-09" db="UniProtKB">
        <authorList>
            <consortium name="Ensembl"/>
        </authorList>
    </citation>
    <scope>IDENTIFICATION</scope>
</reference>
<evidence type="ECO:0000256" key="1">
    <source>
        <dbReference type="ARBA" id="ARBA00004498"/>
    </source>
</evidence>
<evidence type="ECO:0000256" key="12">
    <source>
        <dbReference type="ARBA" id="ARBA00023157"/>
    </source>
</evidence>
<comment type="similarity">
    <text evidence="2 14">Belongs to the ZP domain family. ZPC subfamily.</text>
</comment>
<evidence type="ECO:0000313" key="16">
    <source>
        <dbReference type="Ensembl" id="ENSPFOP00000023929.1"/>
    </source>
</evidence>
<dbReference type="SMART" id="SM00241">
    <property type="entry name" value="ZP"/>
    <property type="match status" value="1"/>
</dbReference>
<keyword evidence="6 14" id="KW-0272">Extracellular matrix</keyword>
<evidence type="ECO:0000256" key="5">
    <source>
        <dbReference type="ARBA" id="ARBA00022525"/>
    </source>
</evidence>
<proteinExistence type="inferred from homology"/>
<comment type="function">
    <text evidence="14">Component of the zona pellucida, an extracellular matrix surrounding oocytes which mediates sperm binding, induction of the acrosome reaction and prevents post-fertilization polyspermy. The zona pellucida is composed of 3 to 4 glycoproteins, ZP1, ZP2, ZP3, and ZP4. ZP3 is essential for sperm binding and zona matrix formation.</text>
</comment>
<dbReference type="PANTHER" id="PTHR11576">
    <property type="entry name" value="ZONA PELLUCIDA SPERM-BINDING PROTEIN 3"/>
    <property type="match status" value="1"/>
</dbReference>
<evidence type="ECO:0000256" key="9">
    <source>
        <dbReference type="ARBA" id="ARBA00022729"/>
    </source>
</evidence>
<keyword evidence="13" id="KW-0325">Glycoprotein</keyword>
<dbReference type="Pfam" id="PF00100">
    <property type="entry name" value="Zona_pellucida"/>
    <property type="match status" value="1"/>
</dbReference>
<dbReference type="EMBL" id="AYCK01005613">
    <property type="status" value="NOT_ANNOTATED_CDS"/>
    <property type="molecule type" value="Genomic_DNA"/>
</dbReference>
<evidence type="ECO:0000256" key="6">
    <source>
        <dbReference type="ARBA" id="ARBA00022530"/>
    </source>
</evidence>
<evidence type="ECO:0000256" key="10">
    <source>
        <dbReference type="ARBA" id="ARBA00022989"/>
    </source>
</evidence>
<reference evidence="17" key="1">
    <citation type="submission" date="2013-10" db="EMBL/GenBank/DDBJ databases">
        <authorList>
            <person name="Schartl M."/>
            <person name="Warren W."/>
        </authorList>
    </citation>
    <scope>NUCLEOTIDE SEQUENCE [LARGE SCALE GENOMIC DNA]</scope>
    <source>
        <strain evidence="17">female</strain>
    </source>
</reference>
<dbReference type="GO" id="GO:0035803">
    <property type="term" value="P:egg coat formation"/>
    <property type="evidence" value="ECO:0007669"/>
    <property type="project" value="UniProtKB-UniRule"/>
</dbReference>
<evidence type="ECO:0000256" key="8">
    <source>
        <dbReference type="ARBA" id="ARBA00022692"/>
    </source>
</evidence>
<keyword evidence="10 14" id="KW-1133">Transmembrane helix</keyword>
<keyword evidence="17" id="KW-1185">Reference proteome</keyword>
<evidence type="ECO:0000256" key="3">
    <source>
        <dbReference type="ARBA" id="ARBA00017980"/>
    </source>
</evidence>
<evidence type="ECO:0000259" key="15">
    <source>
        <dbReference type="PROSITE" id="PS51034"/>
    </source>
</evidence>
<comment type="PTM">
    <text evidence="14">Proteolytically cleaved before the transmembrane segment to yield the secreted ectodomain incorporated in the zona pellucida.</text>
</comment>
<dbReference type="InterPro" id="IPR055355">
    <property type="entry name" value="ZP-C"/>
</dbReference>
<keyword evidence="4 14" id="KW-1003">Cell membrane</keyword>
<dbReference type="PANTHER" id="PTHR11576:SF2">
    <property type="entry name" value="ZONA PELLUCIDA SPERM-BINDING PROTEIN 3"/>
    <property type="match status" value="1"/>
</dbReference>
<name>A0A096LXN8_POEFO</name>
<evidence type="ECO:0000256" key="14">
    <source>
        <dbReference type="RuleBase" id="RU367066"/>
    </source>
</evidence>
<keyword evidence="9 14" id="KW-0732">Signal</keyword>
<dbReference type="Gene3D" id="2.60.40.4100">
    <property type="entry name" value="Zona pellucida, ZP-C domain"/>
    <property type="match status" value="1"/>
</dbReference>
<dbReference type="InterPro" id="IPR055356">
    <property type="entry name" value="ZP-N"/>
</dbReference>
<dbReference type="PROSITE" id="PS51034">
    <property type="entry name" value="ZP_2"/>
    <property type="match status" value="1"/>
</dbReference>
<dbReference type="PRINTS" id="PR00023">
    <property type="entry name" value="ZPELLUCIDA"/>
</dbReference>
<feature type="transmembrane region" description="Helical" evidence="14">
    <location>
        <begin position="9"/>
        <end position="29"/>
    </location>
</feature>
<evidence type="ECO:0000256" key="13">
    <source>
        <dbReference type="ARBA" id="ARBA00023180"/>
    </source>
</evidence>
<dbReference type="FunFam" id="2.60.40.4100:FF:000002">
    <property type="entry name" value="Zona pellucida sperm-binding protein 3"/>
    <property type="match status" value="1"/>
</dbReference>
<dbReference type="eggNOG" id="ENOG502SJK6">
    <property type="taxonomic scope" value="Eukaryota"/>
</dbReference>
<evidence type="ECO:0000256" key="2">
    <source>
        <dbReference type="ARBA" id="ARBA00006735"/>
    </source>
</evidence>
<evidence type="ECO:0000256" key="4">
    <source>
        <dbReference type="ARBA" id="ARBA00022475"/>
    </source>
</evidence>
<dbReference type="GO" id="GO:0032190">
    <property type="term" value="F:acrosin binding"/>
    <property type="evidence" value="ECO:0007669"/>
    <property type="project" value="TreeGrafter"/>
</dbReference>
<dbReference type="Pfam" id="PF23344">
    <property type="entry name" value="ZP-N"/>
    <property type="match status" value="1"/>
</dbReference>
<feature type="transmembrane region" description="Helical" evidence="14">
    <location>
        <begin position="35"/>
        <end position="52"/>
    </location>
</feature>
<dbReference type="Ensembl" id="ENSPFOT00000027126.1">
    <property type="protein sequence ID" value="ENSPFOP00000023929.1"/>
    <property type="gene ID" value="ENSPFOG00000024115.1"/>
</dbReference>
<dbReference type="FunFam" id="2.60.40.3210:FF:000001">
    <property type="entry name" value="Zona pellucida sperm-binding protein 3"/>
    <property type="match status" value="1"/>
</dbReference>
<keyword evidence="8 14" id="KW-0812">Transmembrane</keyword>
<evidence type="ECO:0000313" key="17">
    <source>
        <dbReference type="Proteomes" id="UP000028760"/>
    </source>
</evidence>
<organism evidence="16 17">
    <name type="scientific">Poecilia formosa</name>
    <name type="common">Amazon molly</name>
    <name type="synonym">Limia formosa</name>
    <dbReference type="NCBI Taxonomy" id="48698"/>
    <lineage>
        <taxon>Eukaryota</taxon>
        <taxon>Metazoa</taxon>
        <taxon>Chordata</taxon>
        <taxon>Craniata</taxon>
        <taxon>Vertebrata</taxon>
        <taxon>Euteleostomi</taxon>
        <taxon>Actinopterygii</taxon>
        <taxon>Neopterygii</taxon>
        <taxon>Teleostei</taxon>
        <taxon>Neoteleostei</taxon>
        <taxon>Acanthomorphata</taxon>
        <taxon>Ovalentaria</taxon>
        <taxon>Atherinomorphae</taxon>
        <taxon>Cyprinodontiformes</taxon>
        <taxon>Poeciliidae</taxon>
        <taxon>Poeciliinae</taxon>
        <taxon>Poecilia</taxon>
    </lineage>
</organism>
<dbReference type="GO" id="GO:0035805">
    <property type="term" value="C:egg coat"/>
    <property type="evidence" value="ECO:0007669"/>
    <property type="project" value="UniProtKB-SubCell"/>
</dbReference>
<dbReference type="Gene3D" id="2.60.40.3210">
    <property type="entry name" value="Zona pellucida, ZP-N domain"/>
    <property type="match status" value="1"/>
</dbReference>
<feature type="domain" description="ZP" evidence="15">
    <location>
        <begin position="96"/>
        <end position="359"/>
    </location>
</feature>
<comment type="subcellular location">
    <subcellularLocation>
        <location evidence="1">Secreted</location>
        <location evidence="1">Extracellular space</location>
        <location evidence="1">Extracellular matrix</location>
    </subcellularLocation>
    <subcellularLocation>
        <location evidence="14">Zona pellucida</location>
    </subcellularLocation>
    <subcellularLocation>
        <location evidence="14">Cell membrane</location>
        <topology evidence="14">Single-pass type I membrane protein</topology>
    </subcellularLocation>
</comment>
<dbReference type="InterPro" id="IPR042235">
    <property type="entry name" value="ZP-C_dom"/>
</dbReference>
<keyword evidence="5 14" id="KW-0964">Secreted</keyword>
<sequence>MEMPLRRRVICIFLLTVWVQLNVLLGVLLQATTTMGFAVLSVVLLLIISLVFRVSDAIRPLKEGPMIDAQGREYKTVSLEDSSRPTHESKTTVRVECTEVSMIIFIQADFYNNGRLVSPQELFLGDAKYWKNKQCQALDAGDGEYVIEADLQDCGSKLMVIGNNLIYSNNLILSPVVGSLGITRATGAVVPVSCHYKRVHTVSSTVQQHPPSVSISSEFAMGSSPFSLRLKTDDWSAEKYSNTVYLGDPLHLEVSYSGLDQRKLFIDLCVATLTADSTSVPRYCFIENHGCFVDARDGGLNSVFKPRSTTSSLQFQFDAFLFQDDLRNTIFVTCEVKATRQLWKSSPTNKVCNYINSSWKNVDGLDGVCQCCKGVCSKLTSKGKLYLELVYQHQLMIQYFIALHIFVFQMIFVIL</sequence>
<evidence type="ECO:0000256" key="11">
    <source>
        <dbReference type="ARBA" id="ARBA00023136"/>
    </source>
</evidence>
<protein>
    <recommendedName>
        <fullName evidence="3 14">Zona pellucida sperm-binding protein 3</fullName>
    </recommendedName>
</protein>
<dbReference type="GO" id="GO:2000344">
    <property type="term" value="P:positive regulation of acrosome reaction"/>
    <property type="evidence" value="ECO:0007669"/>
    <property type="project" value="UniProtKB-UniRule"/>
</dbReference>
<dbReference type="GO" id="GO:0035804">
    <property type="term" value="F:structural constituent of egg coat"/>
    <property type="evidence" value="ECO:0007669"/>
    <property type="project" value="UniProtKB-UniRule"/>
</dbReference>
<dbReference type="GO" id="GO:0005886">
    <property type="term" value="C:plasma membrane"/>
    <property type="evidence" value="ECO:0007669"/>
    <property type="project" value="UniProtKB-SubCell"/>
</dbReference>
<feature type="transmembrane region" description="Helical" evidence="14">
    <location>
        <begin position="395"/>
        <end position="414"/>
    </location>
</feature>
<comment type="caution">
    <text evidence="14">Lacks conserved residue(s) required for the propagation of feature annotation.</text>
</comment>
<comment type="domain">
    <text evidence="14">The ZP domain is involved in the polymerization of the ZP proteins to form the zona pellucida.</text>
</comment>
<dbReference type="InterPro" id="IPR001507">
    <property type="entry name" value="ZP_dom"/>
</dbReference>
<dbReference type="InterPro" id="IPR048290">
    <property type="entry name" value="ZP_chr"/>
</dbReference>
<dbReference type="GeneTree" id="ENSGT01030000234567"/>
<keyword evidence="7 14" id="KW-0165">Cleavage on pair of basic residues</keyword>
<dbReference type="Proteomes" id="UP000028760">
    <property type="component" value="Unassembled WGS sequence"/>
</dbReference>
<keyword evidence="11 14" id="KW-0472">Membrane</keyword>
<accession>A0A096LXN8</accession>
<dbReference type="AlphaFoldDB" id="A0A096LXN8"/>
<dbReference type="OMA" id="TEVSMIV"/>
<dbReference type="STRING" id="48698.ENSPFOP00000023929"/>
<dbReference type="GO" id="GO:0007339">
    <property type="term" value="P:binding of sperm to zona pellucida"/>
    <property type="evidence" value="ECO:0007669"/>
    <property type="project" value="UniProtKB-UniRule"/>
</dbReference>
<keyword evidence="12 14" id="KW-1015">Disulfide bond</keyword>
<reference evidence="16" key="2">
    <citation type="submission" date="2025-08" db="UniProtKB">
        <authorList>
            <consortium name="Ensembl"/>
        </authorList>
    </citation>
    <scope>IDENTIFICATION</scope>
</reference>